<organism evidence="1 2">
    <name type="scientific">Pyrodictium occultum</name>
    <dbReference type="NCBI Taxonomy" id="2309"/>
    <lineage>
        <taxon>Archaea</taxon>
        <taxon>Thermoproteota</taxon>
        <taxon>Thermoprotei</taxon>
        <taxon>Desulfurococcales</taxon>
        <taxon>Pyrodictiaceae</taxon>
        <taxon>Pyrodictium</taxon>
    </lineage>
</organism>
<protein>
    <submittedName>
        <fullName evidence="1">Uncharacterized protein</fullName>
    </submittedName>
</protein>
<evidence type="ECO:0000313" key="2">
    <source>
        <dbReference type="Proteomes" id="UP000053352"/>
    </source>
</evidence>
<comment type="caution">
    <text evidence="1">The sequence shown here is derived from an EMBL/GenBank/DDBJ whole genome shotgun (WGS) entry which is preliminary data.</text>
</comment>
<dbReference type="RefSeq" id="WP_058370519.1">
    <property type="nucleotide sequence ID" value="NZ_LNTB01000001.1"/>
</dbReference>
<reference evidence="1 2" key="1">
    <citation type="submission" date="2015-11" db="EMBL/GenBank/DDBJ databases">
        <title>Genome sequence of Pyrodictium occultum PL-19, a marine hyperthermophilic archaeon isolated from Volcano, Italy.</title>
        <authorList>
            <person name="Utturkar S."/>
            <person name="Huber H."/>
            <person name="Leptihn S."/>
            <person name="Brown S."/>
            <person name="Stetter K.O."/>
            <person name="Podar M."/>
        </authorList>
    </citation>
    <scope>NUCLEOTIDE SEQUENCE [LARGE SCALE GENOMIC DNA]</scope>
    <source>
        <strain evidence="1 2">PL-19</strain>
    </source>
</reference>
<dbReference type="EMBL" id="LNTB01000001">
    <property type="protein sequence ID" value="KSW11841.1"/>
    <property type="molecule type" value="Genomic_DNA"/>
</dbReference>
<dbReference type="OrthoDB" id="378652at2157"/>
<name>A0A0V8RUX8_PYROC</name>
<sequence length="196" mass="21269">MGAAGSVSDDRQLADYAVEVFREAVRRGFPAHAKRLTADSILVRTRHGKAALFASTIDAGDGSYYLALAAEKYSIWGVRVARIAGGRIVEVNVHLVPSAVGQHAVLMSTFEVDVWHKRLALMGKAVPVDDAPPALRPLVELGGEVRFLRDTMDYFAVVEGVVPAWYNEVTGRLDDAREWQKAMGVLPEGLLGVELG</sequence>
<accession>A0A0V8RUX8</accession>
<keyword evidence="2" id="KW-1185">Reference proteome</keyword>
<proteinExistence type="predicted"/>
<evidence type="ECO:0000313" key="1">
    <source>
        <dbReference type="EMBL" id="KSW11841.1"/>
    </source>
</evidence>
<dbReference type="AlphaFoldDB" id="A0A0V8RUX8"/>
<gene>
    <name evidence="1" type="ORF">CF15_03300</name>
</gene>
<dbReference type="Proteomes" id="UP000053352">
    <property type="component" value="Unassembled WGS sequence"/>
</dbReference>